<feature type="binding site" evidence="11">
    <location>
        <position position="82"/>
    </location>
    <ligand>
        <name>phosphate</name>
        <dbReference type="ChEBI" id="CHEBI:43474"/>
    </ligand>
</feature>
<keyword evidence="7 10" id="KW-0328">Glycosyltransferase</keyword>
<comment type="function">
    <text evidence="1">The purine nucleoside phosphorylases catalyze the phosphorolytic breakdown of the N-glycosidic bond in the beta-(deoxy)ribonucleoside molecules, with the formation of the corresponding free purine bases and pentose-1-phosphate. Cleaves guanosine, inosine, 2'-deoxyguanosine and 2'-deoxyinosine.</text>
</comment>
<dbReference type="RefSeq" id="WP_093182752.1">
    <property type="nucleotide sequence ID" value="NZ_FMYH01000003.1"/>
</dbReference>
<keyword evidence="8 10" id="KW-0808">Transferase</keyword>
<dbReference type="NCBIfam" id="TIGR01697">
    <property type="entry name" value="PNPH-PUNA-XAPA"/>
    <property type="match status" value="1"/>
</dbReference>
<dbReference type="NCBIfam" id="NF006054">
    <property type="entry name" value="PRK08202.1"/>
    <property type="match status" value="1"/>
</dbReference>
<evidence type="ECO:0000313" key="13">
    <source>
        <dbReference type="EMBL" id="SDC56127.1"/>
    </source>
</evidence>
<dbReference type="Pfam" id="PF01048">
    <property type="entry name" value="PNP_UDP_1"/>
    <property type="match status" value="1"/>
</dbReference>
<evidence type="ECO:0000256" key="4">
    <source>
        <dbReference type="ARBA" id="ARBA00011233"/>
    </source>
</evidence>
<keyword evidence="14" id="KW-1185">Reference proteome</keyword>
<comment type="pathway">
    <text evidence="2 10">Purine metabolism; purine nucleoside salvage.</text>
</comment>
<evidence type="ECO:0000256" key="3">
    <source>
        <dbReference type="ARBA" id="ARBA00006751"/>
    </source>
</evidence>
<feature type="binding site" evidence="11">
    <location>
        <position position="224"/>
    </location>
    <ligand>
        <name>phosphate</name>
        <dbReference type="ChEBI" id="CHEBI:43474"/>
    </ligand>
</feature>
<accession>A0A1G6MLM5</accession>
<dbReference type="EC" id="2.4.2.1" evidence="5 10"/>
<dbReference type="PROSITE" id="PS01240">
    <property type="entry name" value="PNP_MTAP_2"/>
    <property type="match status" value="1"/>
</dbReference>
<comment type="similarity">
    <text evidence="3 10">Belongs to the PNP/MTAP phosphorylase family.</text>
</comment>
<comment type="catalytic activity">
    <reaction evidence="9">
        <text>a purine 2'-deoxy-D-ribonucleoside + phosphate = a purine nucleobase + 2-deoxy-alpha-D-ribose 1-phosphate</text>
        <dbReference type="Rhea" id="RHEA:36431"/>
        <dbReference type="ChEBI" id="CHEBI:26386"/>
        <dbReference type="ChEBI" id="CHEBI:43474"/>
        <dbReference type="ChEBI" id="CHEBI:57259"/>
        <dbReference type="ChEBI" id="CHEBI:142361"/>
        <dbReference type="EC" id="2.4.2.1"/>
    </reaction>
</comment>
<feature type="binding site" evidence="11">
    <location>
        <position position="50"/>
    </location>
    <ligand>
        <name>phosphate</name>
        <dbReference type="ChEBI" id="CHEBI:43474"/>
    </ligand>
</feature>
<dbReference type="PIRSF" id="PIRSF000477">
    <property type="entry name" value="PurNPase"/>
    <property type="match status" value="1"/>
</dbReference>
<proteinExistence type="inferred from homology"/>
<dbReference type="EMBL" id="FMYH01000003">
    <property type="protein sequence ID" value="SDC56127.1"/>
    <property type="molecule type" value="Genomic_DNA"/>
</dbReference>
<evidence type="ECO:0000256" key="11">
    <source>
        <dbReference type="PIRSR" id="PIRSR000477-2"/>
    </source>
</evidence>
<dbReference type="Gene3D" id="3.40.50.1580">
    <property type="entry name" value="Nucleoside phosphorylase domain"/>
    <property type="match status" value="1"/>
</dbReference>
<evidence type="ECO:0000256" key="1">
    <source>
        <dbReference type="ARBA" id="ARBA00002678"/>
    </source>
</evidence>
<feature type="binding site" evidence="11">
    <location>
        <begin position="104"/>
        <end position="106"/>
    </location>
    <ligand>
        <name>phosphate</name>
        <dbReference type="ChEBI" id="CHEBI:43474"/>
    </ligand>
</feature>
<reference evidence="13 14" key="1">
    <citation type="submission" date="2016-09" db="EMBL/GenBank/DDBJ databases">
        <authorList>
            <person name="Capua I."/>
            <person name="De Benedictis P."/>
            <person name="Joannis T."/>
            <person name="Lombin L.H."/>
            <person name="Cattoli G."/>
        </authorList>
    </citation>
    <scope>NUCLEOTIDE SEQUENCE [LARGE SCALE GENOMIC DNA]</scope>
    <source>
        <strain evidence="13 14">ISLP-3</strain>
    </source>
</reference>
<feature type="domain" description="Nucleoside phosphorylase" evidence="12">
    <location>
        <begin position="44"/>
        <end position="282"/>
    </location>
</feature>
<protein>
    <recommendedName>
        <fullName evidence="6 10">Purine nucleoside phosphorylase</fullName>
        <ecNumber evidence="5 10">2.4.2.1</ecNumber>
    </recommendedName>
    <alternativeName>
        <fullName evidence="10">Inosine-guanosine phosphorylase</fullName>
    </alternativeName>
</protein>
<dbReference type="GO" id="GO:0004731">
    <property type="term" value="F:purine-nucleoside phosphorylase activity"/>
    <property type="evidence" value="ECO:0007669"/>
    <property type="project" value="UniProtKB-UniRule"/>
</dbReference>
<evidence type="ECO:0000259" key="12">
    <source>
        <dbReference type="Pfam" id="PF01048"/>
    </source>
</evidence>
<dbReference type="GO" id="GO:0009116">
    <property type="term" value="P:nucleoside metabolic process"/>
    <property type="evidence" value="ECO:0007669"/>
    <property type="project" value="UniProtKB-UniRule"/>
</dbReference>
<dbReference type="NCBIfam" id="TIGR01698">
    <property type="entry name" value="PUNP"/>
    <property type="match status" value="1"/>
</dbReference>
<dbReference type="Proteomes" id="UP000199039">
    <property type="component" value="Unassembled WGS sequence"/>
</dbReference>
<dbReference type="InterPro" id="IPR018099">
    <property type="entry name" value="Purine_phosphorylase-2_CS"/>
</dbReference>
<dbReference type="InterPro" id="IPR011269">
    <property type="entry name" value="PUNP"/>
</dbReference>
<feature type="binding site" evidence="11">
    <location>
        <position position="205"/>
    </location>
    <ligand>
        <name>a purine D-ribonucleoside</name>
        <dbReference type="ChEBI" id="CHEBI:142355"/>
    </ligand>
</feature>
<evidence type="ECO:0000256" key="2">
    <source>
        <dbReference type="ARBA" id="ARBA00005058"/>
    </source>
</evidence>
<dbReference type="SUPFAM" id="SSF53167">
    <property type="entry name" value="Purine and uridine phosphorylases"/>
    <property type="match status" value="1"/>
</dbReference>
<dbReference type="UniPathway" id="UPA00606"/>
<gene>
    <name evidence="13" type="ORF">SAMN05216410_1906</name>
</gene>
<dbReference type="GO" id="GO:0005737">
    <property type="term" value="C:cytoplasm"/>
    <property type="evidence" value="ECO:0007669"/>
    <property type="project" value="TreeGrafter"/>
</dbReference>
<sequence>MTTHPVPTPSATTPAFRSDVDPFDLARDAAAHIARVTGVASHDVALVLGSGWGGAADLLGETVAEIPSDEIPGFSKPAVEGHVGTLRSIRIGATGKHALVLGSRTHLYEGKGVRAVVHGIRTAAAAGAQTVILTNGCGGLNVDWTPGTPVLISDHINLTATSPLEGATFIDLTDLYSTRLRALAREVDAALPEGVYVQFPGPHYETPAEVRMAGVMGGNLVGMSTTLEAIAARQVGMEVLGISLVTNLAAGISPVPLSHAEVIEAGQAAGPRISALLAAIIEKV</sequence>
<dbReference type="InterPro" id="IPR035994">
    <property type="entry name" value="Nucleoside_phosphorylase_sf"/>
</dbReference>
<comment type="subunit">
    <text evidence="4">Homotrimer.</text>
</comment>
<dbReference type="CDD" id="cd09009">
    <property type="entry name" value="PNP-EcPNPII_like"/>
    <property type="match status" value="1"/>
</dbReference>
<dbReference type="InterPro" id="IPR000845">
    <property type="entry name" value="Nucleoside_phosphorylase_d"/>
</dbReference>
<dbReference type="InterPro" id="IPR011268">
    <property type="entry name" value="Purine_phosphorylase"/>
</dbReference>
<organism evidence="13 14">
    <name type="scientific">Sanguibacter gelidistatuariae</name>
    <dbReference type="NCBI Taxonomy" id="1814289"/>
    <lineage>
        <taxon>Bacteria</taxon>
        <taxon>Bacillati</taxon>
        <taxon>Actinomycetota</taxon>
        <taxon>Actinomycetes</taxon>
        <taxon>Micrococcales</taxon>
        <taxon>Sanguibacteraceae</taxon>
        <taxon>Sanguibacter</taxon>
    </lineage>
</organism>
<evidence type="ECO:0000256" key="6">
    <source>
        <dbReference type="ARBA" id="ARBA00013834"/>
    </source>
</evidence>
<name>A0A1G6MLM5_9MICO</name>
<evidence type="ECO:0000256" key="7">
    <source>
        <dbReference type="ARBA" id="ARBA00022676"/>
    </source>
</evidence>
<evidence type="ECO:0000256" key="5">
    <source>
        <dbReference type="ARBA" id="ARBA00011886"/>
    </source>
</evidence>
<evidence type="ECO:0000256" key="9">
    <source>
        <dbReference type="ARBA" id="ARBA00048556"/>
    </source>
</evidence>
<dbReference type="OrthoDB" id="1523230at2"/>
<dbReference type="PANTHER" id="PTHR11904:SF9">
    <property type="entry name" value="PURINE NUCLEOSIDE PHOSPHORYLASE-RELATED"/>
    <property type="match status" value="1"/>
</dbReference>
<dbReference type="PANTHER" id="PTHR11904">
    <property type="entry name" value="METHYLTHIOADENOSINE/PURINE NUCLEOSIDE PHOSPHORYLASE"/>
    <property type="match status" value="1"/>
</dbReference>
<dbReference type="STRING" id="1814289.SAMN05216410_1906"/>
<evidence type="ECO:0000256" key="8">
    <source>
        <dbReference type="ARBA" id="ARBA00022679"/>
    </source>
</evidence>
<evidence type="ECO:0000256" key="10">
    <source>
        <dbReference type="PIRNR" id="PIRNR000477"/>
    </source>
</evidence>
<feature type="binding site" evidence="11">
    <location>
        <position position="247"/>
    </location>
    <ligand>
        <name>a purine D-ribonucleoside</name>
        <dbReference type="ChEBI" id="CHEBI:142355"/>
    </ligand>
</feature>
<evidence type="ECO:0000313" key="14">
    <source>
        <dbReference type="Proteomes" id="UP000199039"/>
    </source>
</evidence>
<dbReference type="AlphaFoldDB" id="A0A1G6MLM5"/>
<feature type="binding site" evidence="11">
    <location>
        <position position="136"/>
    </location>
    <ligand>
        <name>phosphate</name>
        <dbReference type="ChEBI" id="CHEBI:43474"/>
    </ligand>
</feature>